<evidence type="ECO:0008006" key="6">
    <source>
        <dbReference type="Google" id="ProtNLM"/>
    </source>
</evidence>
<proteinExistence type="inferred from homology"/>
<name>A0ABP0UID4_9BRYO</name>
<accession>A0ABP0UID4</accession>
<evidence type="ECO:0000313" key="5">
    <source>
        <dbReference type="Proteomes" id="UP001497512"/>
    </source>
</evidence>
<feature type="compositionally biased region" description="Basic and acidic residues" evidence="3">
    <location>
        <begin position="262"/>
        <end position="271"/>
    </location>
</feature>
<evidence type="ECO:0000256" key="2">
    <source>
        <dbReference type="ARBA" id="ARBA00023161"/>
    </source>
</evidence>
<dbReference type="EMBL" id="OZ019896">
    <property type="protein sequence ID" value="CAK9222630.1"/>
    <property type="molecule type" value="Genomic_DNA"/>
</dbReference>
<evidence type="ECO:0000256" key="1">
    <source>
        <dbReference type="ARBA" id="ARBA00007712"/>
    </source>
</evidence>
<gene>
    <name evidence="4" type="ORF">CSSPTR1EN2_LOCUS16249</name>
</gene>
<feature type="region of interest" description="Disordered" evidence="3">
    <location>
        <begin position="242"/>
        <end position="271"/>
    </location>
</feature>
<keyword evidence="2" id="KW-0866">Nonsense-mediated mRNA decay</keyword>
<dbReference type="InterPro" id="IPR039177">
    <property type="entry name" value="SMG9"/>
</dbReference>
<dbReference type="PANTHER" id="PTHR14270">
    <property type="entry name" value="NONSENSE-MEDIATED MRNA DECAY FACTOR SMG9"/>
    <property type="match status" value="1"/>
</dbReference>
<sequence>MAAGLGGGGSSGQPAVPKILLAKPATPRSDGGVGVPGSSGAPAGTLKLMRDRDDDSAARAVRLPHGSLNLLSDSWDFAPDRFLPLLSADNTDFTVVGVIGAPGVGKSTILNELYGFDGTTSGVLPPFQVQSEDTRAMARHCSVGIELRMSVERFILLDTQPVFSPSVLSDIMRPDGSSSISVVGGDSMSAELAHELMGLQLGMFLCSVCHIVLVVTEGVHDINLWRLMQTVEMLKQGISDPSVSLTSSNSHAQSTGGPAISGDHDNGDSMHDEQPDFFADTVFLHTKFVSPTLFYLLLSKRLEGVISLVGEPTSATKMEMHNGAAAPLAGSNRSGSGINFFVLPMKVASEETQRQHESYSTMLKQLLEQVLSMPRHSFAKPISERDWLKSAARTWDLVKKSPVLADYSKMLQSSGLYRR</sequence>
<organism evidence="4 5">
    <name type="scientific">Sphagnum troendelagicum</name>
    <dbReference type="NCBI Taxonomy" id="128251"/>
    <lineage>
        <taxon>Eukaryota</taxon>
        <taxon>Viridiplantae</taxon>
        <taxon>Streptophyta</taxon>
        <taxon>Embryophyta</taxon>
        <taxon>Bryophyta</taxon>
        <taxon>Sphagnophytina</taxon>
        <taxon>Sphagnopsida</taxon>
        <taxon>Sphagnales</taxon>
        <taxon>Sphagnaceae</taxon>
        <taxon>Sphagnum</taxon>
    </lineage>
</organism>
<comment type="similarity">
    <text evidence="1">Belongs to the SMG9 family.</text>
</comment>
<dbReference type="Proteomes" id="UP001497512">
    <property type="component" value="Chromosome 4"/>
</dbReference>
<keyword evidence="5" id="KW-1185">Reference proteome</keyword>
<feature type="compositionally biased region" description="Gly residues" evidence="3">
    <location>
        <begin position="1"/>
        <end position="11"/>
    </location>
</feature>
<evidence type="ECO:0000256" key="3">
    <source>
        <dbReference type="SAM" id="MobiDB-lite"/>
    </source>
</evidence>
<dbReference type="InterPro" id="IPR027417">
    <property type="entry name" value="P-loop_NTPase"/>
</dbReference>
<dbReference type="PANTHER" id="PTHR14270:SF0">
    <property type="entry name" value="NONSENSE-MEDIATED MRNA DECAY FACTOR SMG9"/>
    <property type="match status" value="1"/>
</dbReference>
<evidence type="ECO:0000313" key="4">
    <source>
        <dbReference type="EMBL" id="CAK9222630.1"/>
    </source>
</evidence>
<reference evidence="4" key="1">
    <citation type="submission" date="2024-02" db="EMBL/GenBank/DDBJ databases">
        <authorList>
            <consortium name="ELIXIR-Norway"/>
            <consortium name="Elixir Norway"/>
        </authorList>
    </citation>
    <scope>NUCLEOTIDE SEQUENCE</scope>
</reference>
<feature type="compositionally biased region" description="Polar residues" evidence="3">
    <location>
        <begin position="242"/>
        <end position="256"/>
    </location>
</feature>
<protein>
    <recommendedName>
        <fullName evidence="6">Protein SMG9</fullName>
    </recommendedName>
</protein>
<feature type="region of interest" description="Disordered" evidence="3">
    <location>
        <begin position="1"/>
        <end position="46"/>
    </location>
</feature>
<dbReference type="SUPFAM" id="SSF52540">
    <property type="entry name" value="P-loop containing nucleoside triphosphate hydrolases"/>
    <property type="match status" value="1"/>
</dbReference>